<dbReference type="Proteomes" id="UP000663671">
    <property type="component" value="Chromosome 4"/>
</dbReference>
<gene>
    <name evidence="1" type="ORF">I7I51_05135</name>
</gene>
<protein>
    <submittedName>
        <fullName evidence="1">Fungal specific transcription factor domain-containing protein</fullName>
    </submittedName>
</protein>
<dbReference type="VEuPathDB" id="FungiDB:I7I51_05135"/>
<dbReference type="AlphaFoldDB" id="A0A8A1M810"/>
<evidence type="ECO:0000313" key="1">
    <source>
        <dbReference type="EMBL" id="QSS60337.1"/>
    </source>
</evidence>
<sequence length="23" mass="2612">CFPSRSTPSIQHGKEVDLLPWTL</sequence>
<organism evidence="1 2">
    <name type="scientific">Ajellomyces capsulatus</name>
    <name type="common">Darling's disease fungus</name>
    <name type="synonym">Histoplasma capsulatum</name>
    <dbReference type="NCBI Taxonomy" id="5037"/>
    <lineage>
        <taxon>Eukaryota</taxon>
        <taxon>Fungi</taxon>
        <taxon>Dikarya</taxon>
        <taxon>Ascomycota</taxon>
        <taxon>Pezizomycotina</taxon>
        <taxon>Eurotiomycetes</taxon>
        <taxon>Eurotiomycetidae</taxon>
        <taxon>Onygenales</taxon>
        <taxon>Ajellomycetaceae</taxon>
        <taxon>Histoplasma</taxon>
    </lineage>
</organism>
<feature type="non-terminal residue" evidence="1">
    <location>
        <position position="1"/>
    </location>
</feature>
<proteinExistence type="predicted"/>
<reference evidence="1" key="1">
    <citation type="submission" date="2021-01" db="EMBL/GenBank/DDBJ databases">
        <title>Chromosome-level genome assembly of a human fungal pathogen reveals clustering of transcriptionally co-regulated genes.</title>
        <authorList>
            <person name="Voorhies M."/>
            <person name="Cohen S."/>
            <person name="Shea T.P."/>
            <person name="Petrus S."/>
            <person name="Munoz J.F."/>
            <person name="Poplawski S."/>
            <person name="Goldman W.E."/>
            <person name="Michael T."/>
            <person name="Cuomo C.A."/>
            <person name="Sil A."/>
            <person name="Beyhan S."/>
        </authorList>
    </citation>
    <scope>NUCLEOTIDE SEQUENCE</scope>
    <source>
        <strain evidence="1">WU24</strain>
    </source>
</reference>
<dbReference type="EMBL" id="CP069110">
    <property type="protein sequence ID" value="QSS60337.1"/>
    <property type="molecule type" value="Genomic_DNA"/>
</dbReference>
<accession>A0A8A1M810</accession>
<evidence type="ECO:0000313" key="2">
    <source>
        <dbReference type="Proteomes" id="UP000663671"/>
    </source>
</evidence>
<name>A0A8A1M810_AJECA</name>